<comment type="caution">
    <text evidence="1">The sequence shown here is derived from an EMBL/GenBank/DDBJ whole genome shotgun (WGS) entry which is preliminary data.</text>
</comment>
<accession>A0ACB9YX81</accession>
<keyword evidence="2" id="KW-1185">Reference proteome</keyword>
<dbReference type="Proteomes" id="UP001497700">
    <property type="component" value="Unassembled WGS sequence"/>
</dbReference>
<sequence length="273" mass="30924">MSGRQTRPDLLELGETLASKGPVKTLPTPRRVRILFNGVYVVDTTSALYVWEHEFYPYFYVPYSSFLPGLLTKGNTGGDRDVYWQPELRSGSRTTNRVLCFGPESVLGEHAKALANMVRVEFGAADAWFEEDVQIYVHPKDPFRRVDVLFSTRPVKVRVKGRLVAEAAASYHLHETGLPCRYYLPATSVDRAVLKESETTTACPYKGVASYYDVGFEGGDGQKERFEDLVWYYRTPTLESENIAGCLCFYHEKEGVEIELDGKVLPRPETPWS</sequence>
<dbReference type="EMBL" id="MU393492">
    <property type="protein sequence ID" value="KAI4864039.1"/>
    <property type="molecule type" value="Genomic_DNA"/>
</dbReference>
<name>A0ACB9YX81_9PEZI</name>
<protein>
    <submittedName>
        <fullName evidence="1">DUF427-domain-containing protein</fullName>
    </submittedName>
</protein>
<evidence type="ECO:0000313" key="2">
    <source>
        <dbReference type="Proteomes" id="UP001497700"/>
    </source>
</evidence>
<proteinExistence type="predicted"/>
<reference evidence="1 2" key="1">
    <citation type="journal article" date="2022" name="New Phytol.">
        <title>Ecological generalism drives hyperdiversity of secondary metabolite gene clusters in xylarialean endophytes.</title>
        <authorList>
            <person name="Franco M.E.E."/>
            <person name="Wisecaver J.H."/>
            <person name="Arnold A.E."/>
            <person name="Ju Y.M."/>
            <person name="Slot J.C."/>
            <person name="Ahrendt S."/>
            <person name="Moore L.P."/>
            <person name="Eastman K.E."/>
            <person name="Scott K."/>
            <person name="Konkel Z."/>
            <person name="Mondo S.J."/>
            <person name="Kuo A."/>
            <person name="Hayes R.D."/>
            <person name="Haridas S."/>
            <person name="Andreopoulos B."/>
            <person name="Riley R."/>
            <person name="LaButti K."/>
            <person name="Pangilinan J."/>
            <person name="Lipzen A."/>
            <person name="Amirebrahimi M."/>
            <person name="Yan J."/>
            <person name="Adam C."/>
            <person name="Keymanesh K."/>
            <person name="Ng V."/>
            <person name="Louie K."/>
            <person name="Northen T."/>
            <person name="Drula E."/>
            <person name="Henrissat B."/>
            <person name="Hsieh H.M."/>
            <person name="Youens-Clark K."/>
            <person name="Lutzoni F."/>
            <person name="Miadlikowska J."/>
            <person name="Eastwood D.C."/>
            <person name="Hamelin R.C."/>
            <person name="Grigoriev I.V."/>
            <person name="U'Ren J.M."/>
        </authorList>
    </citation>
    <scope>NUCLEOTIDE SEQUENCE [LARGE SCALE GENOMIC DNA]</scope>
    <source>
        <strain evidence="1 2">CBS 119005</strain>
    </source>
</reference>
<evidence type="ECO:0000313" key="1">
    <source>
        <dbReference type="EMBL" id="KAI4864039.1"/>
    </source>
</evidence>
<organism evidence="1 2">
    <name type="scientific">Hypoxylon rubiginosum</name>
    <dbReference type="NCBI Taxonomy" id="110542"/>
    <lineage>
        <taxon>Eukaryota</taxon>
        <taxon>Fungi</taxon>
        <taxon>Dikarya</taxon>
        <taxon>Ascomycota</taxon>
        <taxon>Pezizomycotina</taxon>
        <taxon>Sordariomycetes</taxon>
        <taxon>Xylariomycetidae</taxon>
        <taxon>Xylariales</taxon>
        <taxon>Hypoxylaceae</taxon>
        <taxon>Hypoxylon</taxon>
    </lineage>
</organism>
<gene>
    <name evidence="1" type="ORF">F4820DRAFT_424788</name>
</gene>